<evidence type="ECO:0000313" key="2">
    <source>
        <dbReference type="Proteomes" id="UP000821865"/>
    </source>
</evidence>
<reference evidence="1" key="1">
    <citation type="submission" date="2020-05" db="EMBL/GenBank/DDBJ databases">
        <title>Large-scale comparative analyses of tick genomes elucidate their genetic diversity and vector capacities.</title>
        <authorList>
            <person name="Jia N."/>
            <person name="Wang J."/>
            <person name="Shi W."/>
            <person name="Du L."/>
            <person name="Sun Y."/>
            <person name="Zhan W."/>
            <person name="Jiang J."/>
            <person name="Wang Q."/>
            <person name="Zhang B."/>
            <person name="Ji P."/>
            <person name="Sakyi L.B."/>
            <person name="Cui X."/>
            <person name="Yuan T."/>
            <person name="Jiang B."/>
            <person name="Yang W."/>
            <person name="Lam T.T.-Y."/>
            <person name="Chang Q."/>
            <person name="Ding S."/>
            <person name="Wang X."/>
            <person name="Zhu J."/>
            <person name="Ruan X."/>
            <person name="Zhao L."/>
            <person name="Wei J."/>
            <person name="Que T."/>
            <person name="Du C."/>
            <person name="Cheng J."/>
            <person name="Dai P."/>
            <person name="Han X."/>
            <person name="Huang E."/>
            <person name="Gao Y."/>
            <person name="Liu J."/>
            <person name="Shao H."/>
            <person name="Ye R."/>
            <person name="Li L."/>
            <person name="Wei W."/>
            <person name="Wang X."/>
            <person name="Wang C."/>
            <person name="Yang T."/>
            <person name="Huo Q."/>
            <person name="Li W."/>
            <person name="Guo W."/>
            <person name="Chen H."/>
            <person name="Zhou L."/>
            <person name="Ni X."/>
            <person name="Tian J."/>
            <person name="Zhou Y."/>
            <person name="Sheng Y."/>
            <person name="Liu T."/>
            <person name="Pan Y."/>
            <person name="Xia L."/>
            <person name="Li J."/>
            <person name="Zhao F."/>
            <person name="Cao W."/>
        </authorList>
    </citation>
    <scope>NUCLEOTIDE SEQUENCE</scope>
    <source>
        <strain evidence="1">Dsil-2018</strain>
    </source>
</reference>
<keyword evidence="2" id="KW-1185">Reference proteome</keyword>
<name>A0ACB8C1H5_DERSI</name>
<proteinExistence type="predicted"/>
<accession>A0ACB8C1H5</accession>
<protein>
    <submittedName>
        <fullName evidence="1">Uncharacterized protein</fullName>
    </submittedName>
</protein>
<dbReference type="Proteomes" id="UP000821865">
    <property type="component" value="Chromosome 9"/>
</dbReference>
<comment type="caution">
    <text evidence="1">The sequence shown here is derived from an EMBL/GenBank/DDBJ whole genome shotgun (WGS) entry which is preliminary data.</text>
</comment>
<sequence length="125" mass="13869">MRPVSTRSQEARSPYVSPALTSATPVFVRNCAVRKPLQPHYSGPYCVLERRPTTFVVNVNGRSDTIALERLKPAYIEAPASSTPPMCDATLLHPSTPPPSVTHKTNAKTRRVTWTFHRSSNFPPL</sequence>
<dbReference type="EMBL" id="CM023478">
    <property type="protein sequence ID" value="KAH7932769.1"/>
    <property type="molecule type" value="Genomic_DNA"/>
</dbReference>
<organism evidence="1 2">
    <name type="scientific">Dermacentor silvarum</name>
    <name type="common">Tick</name>
    <dbReference type="NCBI Taxonomy" id="543639"/>
    <lineage>
        <taxon>Eukaryota</taxon>
        <taxon>Metazoa</taxon>
        <taxon>Ecdysozoa</taxon>
        <taxon>Arthropoda</taxon>
        <taxon>Chelicerata</taxon>
        <taxon>Arachnida</taxon>
        <taxon>Acari</taxon>
        <taxon>Parasitiformes</taxon>
        <taxon>Ixodida</taxon>
        <taxon>Ixodoidea</taxon>
        <taxon>Ixodidae</taxon>
        <taxon>Rhipicephalinae</taxon>
        <taxon>Dermacentor</taxon>
    </lineage>
</organism>
<evidence type="ECO:0000313" key="1">
    <source>
        <dbReference type="EMBL" id="KAH7932769.1"/>
    </source>
</evidence>
<gene>
    <name evidence="1" type="ORF">HPB49_002420</name>
</gene>